<accession>A0AAP6JFI2</accession>
<reference evidence="2 3" key="1">
    <citation type="submission" date="2023-12" db="EMBL/GenBank/DDBJ databases">
        <title>Whole-genome sequencing of halo(alkali)philic microorganisms from hypersaline lakes.</title>
        <authorList>
            <person name="Sorokin D.Y."/>
            <person name="Merkel A.Y."/>
            <person name="Messina E."/>
            <person name="Yakimov M."/>
        </authorList>
    </citation>
    <scope>NUCLEOTIDE SEQUENCE [LARGE SCALE GENOMIC DNA]</scope>
    <source>
        <strain evidence="2 3">AB-CW1</strain>
    </source>
</reference>
<dbReference type="PANTHER" id="PTHR33164:SF43">
    <property type="entry name" value="HTH-TYPE TRANSCRIPTIONAL REPRESSOR YETL"/>
    <property type="match status" value="1"/>
</dbReference>
<dbReference type="PANTHER" id="PTHR33164">
    <property type="entry name" value="TRANSCRIPTIONAL REGULATOR, MARR FAMILY"/>
    <property type="match status" value="1"/>
</dbReference>
<dbReference type="PRINTS" id="PR00598">
    <property type="entry name" value="HTHMARR"/>
</dbReference>
<evidence type="ECO:0000313" key="2">
    <source>
        <dbReference type="EMBL" id="MEA5446116.1"/>
    </source>
</evidence>
<dbReference type="RefSeq" id="WP_346052134.1">
    <property type="nucleotide sequence ID" value="NZ_JAYGII010000021.1"/>
</dbReference>
<dbReference type="InterPro" id="IPR000835">
    <property type="entry name" value="HTH_MarR-typ"/>
</dbReference>
<dbReference type="GO" id="GO:0006950">
    <property type="term" value="P:response to stress"/>
    <property type="evidence" value="ECO:0007669"/>
    <property type="project" value="TreeGrafter"/>
</dbReference>
<dbReference type="InterPro" id="IPR039422">
    <property type="entry name" value="MarR/SlyA-like"/>
</dbReference>
<dbReference type="Pfam" id="PF12802">
    <property type="entry name" value="MarR_2"/>
    <property type="match status" value="1"/>
</dbReference>
<name>A0AAP6JFI2_9GAMM</name>
<keyword evidence="3" id="KW-1185">Reference proteome</keyword>
<feature type="domain" description="HTH marR-type" evidence="1">
    <location>
        <begin position="11"/>
        <end position="143"/>
    </location>
</feature>
<dbReference type="PROSITE" id="PS50995">
    <property type="entry name" value="HTH_MARR_2"/>
    <property type="match status" value="1"/>
</dbReference>
<sequence length="147" mass="17080">MTPEEAAREPFMTLIRELVRTYQAFESYAIPDIRRHGFNPAEFDVLMTLGNTPGMTLTELGESTLLFKTTLTSVVDRLQRKGLVQRVPCEEDRRRTYARLTEKGEATFREVFPAHIVHLKERMGQIPVRERNRLVKALREVRSYLDG</sequence>
<comment type="caution">
    <text evidence="2">The sequence shown here is derived from an EMBL/GenBank/DDBJ whole genome shotgun (WGS) entry which is preliminary data.</text>
</comment>
<protein>
    <submittedName>
        <fullName evidence="2">MarR family transcriptional regulator</fullName>
    </submittedName>
</protein>
<gene>
    <name evidence="2" type="ORF">VCB98_09820</name>
</gene>
<dbReference type="GO" id="GO:0003700">
    <property type="term" value="F:DNA-binding transcription factor activity"/>
    <property type="evidence" value="ECO:0007669"/>
    <property type="project" value="InterPro"/>
</dbReference>
<evidence type="ECO:0000313" key="3">
    <source>
        <dbReference type="Proteomes" id="UP001302316"/>
    </source>
</evidence>
<dbReference type="SMART" id="SM00347">
    <property type="entry name" value="HTH_MARR"/>
    <property type="match status" value="1"/>
</dbReference>
<dbReference type="InterPro" id="IPR036390">
    <property type="entry name" value="WH_DNA-bd_sf"/>
</dbReference>
<dbReference type="AlphaFoldDB" id="A0AAP6JFI2"/>
<dbReference type="Proteomes" id="UP001302316">
    <property type="component" value="Unassembled WGS sequence"/>
</dbReference>
<dbReference type="SUPFAM" id="SSF46785">
    <property type="entry name" value="Winged helix' DNA-binding domain"/>
    <property type="match status" value="1"/>
</dbReference>
<dbReference type="Gene3D" id="1.10.10.10">
    <property type="entry name" value="Winged helix-like DNA-binding domain superfamily/Winged helix DNA-binding domain"/>
    <property type="match status" value="1"/>
</dbReference>
<dbReference type="EMBL" id="JAYGII010000021">
    <property type="protein sequence ID" value="MEA5446116.1"/>
    <property type="molecule type" value="Genomic_DNA"/>
</dbReference>
<evidence type="ECO:0000259" key="1">
    <source>
        <dbReference type="PROSITE" id="PS50995"/>
    </source>
</evidence>
<proteinExistence type="predicted"/>
<dbReference type="InterPro" id="IPR036388">
    <property type="entry name" value="WH-like_DNA-bd_sf"/>
</dbReference>
<organism evidence="2 3">
    <name type="scientific">Natronospira elongata</name>
    <dbReference type="NCBI Taxonomy" id="3110268"/>
    <lineage>
        <taxon>Bacteria</taxon>
        <taxon>Pseudomonadati</taxon>
        <taxon>Pseudomonadota</taxon>
        <taxon>Gammaproteobacteria</taxon>
        <taxon>Natronospirales</taxon>
        <taxon>Natronospiraceae</taxon>
        <taxon>Natronospira</taxon>
    </lineage>
</organism>